<dbReference type="AlphaFoldDB" id="A0A4U5MW17"/>
<name>A0A4U5MW17_STECR</name>
<reference evidence="1 2" key="1">
    <citation type="journal article" date="2015" name="Genome Biol.">
        <title>Comparative genomics of Steinernema reveals deeply conserved gene regulatory networks.</title>
        <authorList>
            <person name="Dillman A.R."/>
            <person name="Macchietto M."/>
            <person name="Porter C.F."/>
            <person name="Rogers A."/>
            <person name="Williams B."/>
            <person name="Antoshechkin I."/>
            <person name="Lee M.M."/>
            <person name="Goodwin Z."/>
            <person name="Lu X."/>
            <person name="Lewis E.E."/>
            <person name="Goodrich-Blair H."/>
            <person name="Stock S.P."/>
            <person name="Adams B.J."/>
            <person name="Sternberg P.W."/>
            <person name="Mortazavi A."/>
        </authorList>
    </citation>
    <scope>NUCLEOTIDE SEQUENCE [LARGE SCALE GENOMIC DNA]</scope>
    <source>
        <strain evidence="1 2">ALL</strain>
    </source>
</reference>
<comment type="caution">
    <text evidence="1">The sequence shown here is derived from an EMBL/GenBank/DDBJ whole genome shotgun (WGS) entry which is preliminary data.</text>
</comment>
<dbReference type="EMBL" id="AZBU02000006">
    <property type="protein sequence ID" value="TKR74010.1"/>
    <property type="molecule type" value="Genomic_DNA"/>
</dbReference>
<evidence type="ECO:0000313" key="2">
    <source>
        <dbReference type="Proteomes" id="UP000298663"/>
    </source>
</evidence>
<gene>
    <name evidence="1" type="ORF">L596_021243</name>
</gene>
<evidence type="ECO:0000313" key="1">
    <source>
        <dbReference type="EMBL" id="TKR74010.1"/>
    </source>
</evidence>
<organism evidence="1 2">
    <name type="scientific">Steinernema carpocapsae</name>
    <name type="common">Entomopathogenic nematode</name>
    <dbReference type="NCBI Taxonomy" id="34508"/>
    <lineage>
        <taxon>Eukaryota</taxon>
        <taxon>Metazoa</taxon>
        <taxon>Ecdysozoa</taxon>
        <taxon>Nematoda</taxon>
        <taxon>Chromadorea</taxon>
        <taxon>Rhabditida</taxon>
        <taxon>Tylenchina</taxon>
        <taxon>Panagrolaimomorpha</taxon>
        <taxon>Strongyloidoidea</taxon>
        <taxon>Steinernematidae</taxon>
        <taxon>Steinernema</taxon>
    </lineage>
</organism>
<dbReference type="Proteomes" id="UP000298663">
    <property type="component" value="Unassembled WGS sequence"/>
</dbReference>
<keyword evidence="2" id="KW-1185">Reference proteome</keyword>
<sequence length="149" mass="17052">MQPVIDNAPIAPDGTAFQQYNWKSIRTPDRLSDIDHVDAKAFPTLFPSGQHGFHQERPDRDLTIRKVLKNKLRHKDRRFAQDANFLSFGYGLTAQIDVMSVLGTSVRMSKEKLSMDNMKHMLETEDERLQQCTAPCSRTCAERSRTGSR</sequence>
<proteinExistence type="predicted"/>
<reference evidence="1 2" key="2">
    <citation type="journal article" date="2019" name="G3 (Bethesda)">
        <title>Hybrid Assembly of the Genome of the Entomopathogenic Nematode Steinernema carpocapsae Identifies the X-Chromosome.</title>
        <authorList>
            <person name="Serra L."/>
            <person name="Macchietto M."/>
            <person name="Macias-Munoz A."/>
            <person name="McGill C.J."/>
            <person name="Rodriguez I.M."/>
            <person name="Rodriguez B."/>
            <person name="Murad R."/>
            <person name="Mortazavi A."/>
        </authorList>
    </citation>
    <scope>NUCLEOTIDE SEQUENCE [LARGE SCALE GENOMIC DNA]</scope>
    <source>
        <strain evidence="1 2">ALL</strain>
    </source>
</reference>
<protein>
    <submittedName>
        <fullName evidence="1">Uncharacterized protein</fullName>
    </submittedName>
</protein>
<accession>A0A4U5MW17</accession>